<gene>
    <name evidence="10" type="primary">rpoC2a</name>
</gene>
<feature type="transmembrane region" description="Helical" evidence="8">
    <location>
        <begin position="268"/>
        <end position="288"/>
    </location>
</feature>
<evidence type="ECO:0000256" key="5">
    <source>
        <dbReference type="ARBA" id="ARBA00022695"/>
    </source>
</evidence>
<dbReference type="SUPFAM" id="SSF64484">
    <property type="entry name" value="beta and beta-prime subunits of DNA dependent RNA-polymerase"/>
    <property type="match status" value="1"/>
</dbReference>
<protein>
    <recommendedName>
        <fullName evidence="2">DNA-directed RNA polymerase</fullName>
        <ecNumber evidence="2">2.7.7.6</ecNumber>
    </recommendedName>
</protein>
<keyword evidence="8" id="KW-0472">Membrane</keyword>
<accession>A0A385GNK3</accession>
<evidence type="ECO:0000256" key="3">
    <source>
        <dbReference type="ARBA" id="ARBA00022478"/>
    </source>
</evidence>
<keyword evidence="5" id="KW-0548">Nucleotidyltransferase</keyword>
<feature type="transmembrane region" description="Helical" evidence="8">
    <location>
        <begin position="321"/>
        <end position="344"/>
    </location>
</feature>
<comment type="function">
    <text evidence="1">DNA-dependent RNA polymerase catalyzes the transcription of DNA into RNA using the four ribonucleoside triphosphates as substrates.</text>
</comment>
<dbReference type="EC" id="2.7.7.6" evidence="2"/>
<evidence type="ECO:0000256" key="2">
    <source>
        <dbReference type="ARBA" id="ARBA00012418"/>
    </source>
</evidence>
<dbReference type="Gene3D" id="6.10.250.2940">
    <property type="match status" value="1"/>
</dbReference>
<dbReference type="Pfam" id="PF04998">
    <property type="entry name" value="RNA_pol_Rpb1_5"/>
    <property type="match status" value="1"/>
</dbReference>
<dbReference type="EMBL" id="MH107388">
    <property type="protein sequence ID" value="AXX76218.1"/>
    <property type="molecule type" value="Genomic_DNA"/>
</dbReference>
<proteinExistence type="predicted"/>
<organism evidence="10">
    <name type="scientific">Babesia duncani</name>
    <dbReference type="NCBI Taxonomy" id="323732"/>
    <lineage>
        <taxon>Eukaryota</taxon>
        <taxon>Sar</taxon>
        <taxon>Alveolata</taxon>
        <taxon>Apicomplexa</taxon>
        <taxon>Aconoidasida</taxon>
        <taxon>Piroplasmida</taxon>
        <taxon>Babesiidae</taxon>
        <taxon>Babesia</taxon>
    </lineage>
</organism>
<feature type="domain" description="RNA polymerase Rpb1" evidence="9">
    <location>
        <begin position="120"/>
        <end position="298"/>
    </location>
</feature>
<dbReference type="AlphaFoldDB" id="A0A385GNK3"/>
<dbReference type="GO" id="GO:0006351">
    <property type="term" value="P:DNA-templated transcription"/>
    <property type="evidence" value="ECO:0007669"/>
    <property type="project" value="InterPro"/>
</dbReference>
<dbReference type="PANTHER" id="PTHR19376:SF54">
    <property type="entry name" value="DNA-DIRECTED RNA POLYMERASE SUBUNIT BETA"/>
    <property type="match status" value="1"/>
</dbReference>
<evidence type="ECO:0000256" key="7">
    <source>
        <dbReference type="ARBA" id="ARBA00048552"/>
    </source>
</evidence>
<keyword evidence="8" id="KW-1133">Transmembrane helix</keyword>
<dbReference type="PANTHER" id="PTHR19376">
    <property type="entry name" value="DNA-DIRECTED RNA POLYMERASE"/>
    <property type="match status" value="1"/>
</dbReference>
<evidence type="ECO:0000256" key="8">
    <source>
        <dbReference type="SAM" id="Phobius"/>
    </source>
</evidence>
<evidence type="ECO:0000256" key="6">
    <source>
        <dbReference type="ARBA" id="ARBA00023163"/>
    </source>
</evidence>
<keyword evidence="6" id="KW-0804">Transcription</keyword>
<dbReference type="InterPro" id="IPR007081">
    <property type="entry name" value="RNA_pol_Rpb1_5"/>
</dbReference>
<reference evidence="10" key="1">
    <citation type="journal article" date="2018" name="Int. J. Parasitol.">
        <title>Insights into the evolution and drug susceptibility of Babesia duncani from the sequence of its mitochondrial and apicoplast genomes.</title>
        <authorList>
            <person name="Virji A.Z."/>
            <person name="Thekkiniath J."/>
            <person name="Ma W."/>
            <person name="Lawres L."/>
            <person name="Knight J."/>
            <person name="Swei A."/>
            <person name="Roch K.L."/>
            <person name="Ben Mamoun C."/>
        </authorList>
    </citation>
    <scope>NUCLEOTIDE SEQUENCE</scope>
    <source>
        <strain evidence="10">WA-1</strain>
    </source>
</reference>
<dbReference type="GO" id="GO:0003677">
    <property type="term" value="F:DNA binding"/>
    <property type="evidence" value="ECO:0007669"/>
    <property type="project" value="InterPro"/>
</dbReference>
<evidence type="ECO:0000313" key="10">
    <source>
        <dbReference type="EMBL" id="AXX76218.1"/>
    </source>
</evidence>
<evidence type="ECO:0000256" key="4">
    <source>
        <dbReference type="ARBA" id="ARBA00022679"/>
    </source>
</evidence>
<name>A0A385GNK3_9APIC</name>
<dbReference type="GO" id="GO:0000428">
    <property type="term" value="C:DNA-directed RNA polymerase complex"/>
    <property type="evidence" value="ECO:0007669"/>
    <property type="project" value="UniProtKB-KW"/>
</dbReference>
<keyword evidence="3 10" id="KW-0240">DNA-directed RNA polymerase</keyword>
<keyword evidence="4" id="KW-0808">Transferase</keyword>
<sequence length="363" mass="43426">MFNKSITLLSLFSVSYIEKYLQELLILGFEYSSEFIFSYSLNSFKNLPFYKFINNNYIRTNFLYLIRLYLKKNYFFSSLYILLSLKAKITFNQLLQIFYYKGNYSNINYNKILFSNLYYGLNLKDFILSSFISRQSIIDGSLNTAQSGYLTRRLVESLRDIYIKEFNCNTKYIYKNFFINNLNKLPFLCLNNKSVCVSCLNLDYKEYMLMSYNKGIIAAQALGEPSTQMLLRTFHLGSSNSSIREIFKLNINTSDHGKSENFFITKKINILNIFNNLINIIFYNLLFIKKINNKIKYKNNYFYKLNIYNIIYISNYNINKYLLYFLLIKTLNNIWVLLSLYKYLLNIIYNTNLSKLHNNYYIF</sequence>
<dbReference type="InterPro" id="IPR045867">
    <property type="entry name" value="DNA-dir_RpoC_beta_prime"/>
</dbReference>
<evidence type="ECO:0000256" key="1">
    <source>
        <dbReference type="ARBA" id="ARBA00004026"/>
    </source>
</evidence>
<dbReference type="GO" id="GO:0003899">
    <property type="term" value="F:DNA-directed RNA polymerase activity"/>
    <property type="evidence" value="ECO:0007669"/>
    <property type="project" value="UniProtKB-EC"/>
</dbReference>
<evidence type="ECO:0000259" key="9">
    <source>
        <dbReference type="Pfam" id="PF04998"/>
    </source>
</evidence>
<keyword evidence="8" id="KW-0812">Transmembrane</keyword>
<comment type="catalytic activity">
    <reaction evidence="7">
        <text>RNA(n) + a ribonucleoside 5'-triphosphate = RNA(n+1) + diphosphate</text>
        <dbReference type="Rhea" id="RHEA:21248"/>
        <dbReference type="Rhea" id="RHEA-COMP:14527"/>
        <dbReference type="Rhea" id="RHEA-COMP:17342"/>
        <dbReference type="ChEBI" id="CHEBI:33019"/>
        <dbReference type="ChEBI" id="CHEBI:61557"/>
        <dbReference type="ChEBI" id="CHEBI:140395"/>
        <dbReference type="EC" id="2.7.7.6"/>
    </reaction>
</comment>